<proteinExistence type="predicted"/>
<evidence type="ECO:0000313" key="1">
    <source>
        <dbReference type="EMBL" id="GAG40141.1"/>
    </source>
</evidence>
<reference evidence="1" key="1">
    <citation type="journal article" date="2014" name="Front. Microbiol.">
        <title>High frequency of phylogenetically diverse reductive dehalogenase-homologous genes in deep subseafloor sedimentary metagenomes.</title>
        <authorList>
            <person name="Kawai M."/>
            <person name="Futagami T."/>
            <person name="Toyoda A."/>
            <person name="Takaki Y."/>
            <person name="Nishi S."/>
            <person name="Hori S."/>
            <person name="Arai W."/>
            <person name="Tsubouchi T."/>
            <person name="Morono Y."/>
            <person name="Uchiyama I."/>
            <person name="Ito T."/>
            <person name="Fujiyama A."/>
            <person name="Inagaki F."/>
            <person name="Takami H."/>
        </authorList>
    </citation>
    <scope>NUCLEOTIDE SEQUENCE</scope>
    <source>
        <strain evidence="1">Expedition CK06-06</strain>
    </source>
</reference>
<organism evidence="1">
    <name type="scientific">marine sediment metagenome</name>
    <dbReference type="NCBI Taxonomy" id="412755"/>
    <lineage>
        <taxon>unclassified sequences</taxon>
        <taxon>metagenomes</taxon>
        <taxon>ecological metagenomes</taxon>
    </lineage>
</organism>
<comment type="caution">
    <text evidence="1">The sequence shown here is derived from an EMBL/GenBank/DDBJ whole genome shotgun (WGS) entry which is preliminary data.</text>
</comment>
<name>X0YU25_9ZZZZ</name>
<gene>
    <name evidence="1" type="ORF">S01H1_71296</name>
</gene>
<protein>
    <submittedName>
        <fullName evidence="1">Uncharacterized protein</fullName>
    </submittedName>
</protein>
<accession>X0YU25</accession>
<dbReference type="AlphaFoldDB" id="X0YU25"/>
<dbReference type="EMBL" id="BARS01047471">
    <property type="protein sequence ID" value="GAG40141.1"/>
    <property type="molecule type" value="Genomic_DNA"/>
</dbReference>
<sequence>MSDIVKASRAAAVVYSLLREDKKQYAIWLMEMTYQCNRVQATDFVEIIEDIYNVGN</sequence>